<dbReference type="Proteomes" id="UP001500689">
    <property type="component" value="Unassembled WGS sequence"/>
</dbReference>
<dbReference type="SUPFAM" id="SSF46689">
    <property type="entry name" value="Homeodomain-like"/>
    <property type="match status" value="1"/>
</dbReference>
<protein>
    <submittedName>
        <fullName evidence="6">TetR/AcrR family transcriptional regulator</fullName>
    </submittedName>
</protein>
<evidence type="ECO:0000256" key="3">
    <source>
        <dbReference type="ARBA" id="ARBA00023163"/>
    </source>
</evidence>
<dbReference type="PROSITE" id="PS50977">
    <property type="entry name" value="HTH_TETR_2"/>
    <property type="match status" value="1"/>
</dbReference>
<keyword evidence="7" id="KW-1185">Reference proteome</keyword>
<reference evidence="7" key="1">
    <citation type="journal article" date="2019" name="Int. J. Syst. Evol. Microbiol.">
        <title>The Global Catalogue of Microorganisms (GCM) 10K type strain sequencing project: providing services to taxonomists for standard genome sequencing and annotation.</title>
        <authorList>
            <consortium name="The Broad Institute Genomics Platform"/>
            <consortium name="The Broad Institute Genome Sequencing Center for Infectious Disease"/>
            <person name="Wu L."/>
            <person name="Ma J."/>
        </authorList>
    </citation>
    <scope>NUCLEOTIDE SEQUENCE [LARGE SCALE GENOMIC DNA]</scope>
    <source>
        <strain evidence="7">JCM 16898</strain>
    </source>
</reference>
<dbReference type="Gene3D" id="1.10.10.60">
    <property type="entry name" value="Homeodomain-like"/>
    <property type="match status" value="1"/>
</dbReference>
<dbReference type="Gene3D" id="1.10.357.10">
    <property type="entry name" value="Tetracycline Repressor, domain 2"/>
    <property type="match status" value="1"/>
</dbReference>
<dbReference type="InterPro" id="IPR041347">
    <property type="entry name" value="MftR_C"/>
</dbReference>
<dbReference type="EMBL" id="BAAAZN010000001">
    <property type="protein sequence ID" value="GAA3526010.1"/>
    <property type="molecule type" value="Genomic_DNA"/>
</dbReference>
<dbReference type="PROSITE" id="PS01081">
    <property type="entry name" value="HTH_TETR_1"/>
    <property type="match status" value="1"/>
</dbReference>
<dbReference type="Pfam" id="PF00440">
    <property type="entry name" value="TetR_N"/>
    <property type="match status" value="1"/>
</dbReference>
<dbReference type="InterPro" id="IPR023772">
    <property type="entry name" value="DNA-bd_HTH_TetR-type_CS"/>
</dbReference>
<keyword evidence="2 4" id="KW-0238">DNA-binding</keyword>
<evidence type="ECO:0000256" key="4">
    <source>
        <dbReference type="PROSITE-ProRule" id="PRU00335"/>
    </source>
</evidence>
<dbReference type="Pfam" id="PF17754">
    <property type="entry name" value="TetR_C_14"/>
    <property type="match status" value="1"/>
</dbReference>
<evidence type="ECO:0000256" key="1">
    <source>
        <dbReference type="ARBA" id="ARBA00023015"/>
    </source>
</evidence>
<feature type="domain" description="HTH tetR-type" evidence="5">
    <location>
        <begin position="16"/>
        <end position="76"/>
    </location>
</feature>
<gene>
    <name evidence="6" type="ORF">GCM10022222_06200</name>
</gene>
<dbReference type="PRINTS" id="PR00455">
    <property type="entry name" value="HTHTETR"/>
</dbReference>
<accession>A0ABP6V4M7</accession>
<dbReference type="PANTHER" id="PTHR30055:SF238">
    <property type="entry name" value="MYCOFACTOCIN BIOSYNTHESIS TRANSCRIPTIONAL REGULATOR MFTR-RELATED"/>
    <property type="match status" value="1"/>
</dbReference>
<feature type="DNA-binding region" description="H-T-H motif" evidence="4">
    <location>
        <begin position="39"/>
        <end position="58"/>
    </location>
</feature>
<keyword evidence="3" id="KW-0804">Transcription</keyword>
<dbReference type="PANTHER" id="PTHR30055">
    <property type="entry name" value="HTH-TYPE TRANSCRIPTIONAL REGULATOR RUTR"/>
    <property type="match status" value="1"/>
</dbReference>
<dbReference type="InterPro" id="IPR001647">
    <property type="entry name" value="HTH_TetR"/>
</dbReference>
<keyword evidence="1" id="KW-0805">Transcription regulation</keyword>
<evidence type="ECO:0000313" key="6">
    <source>
        <dbReference type="EMBL" id="GAA3526010.1"/>
    </source>
</evidence>
<evidence type="ECO:0000259" key="5">
    <source>
        <dbReference type="PROSITE" id="PS50977"/>
    </source>
</evidence>
<dbReference type="InterPro" id="IPR009057">
    <property type="entry name" value="Homeodomain-like_sf"/>
</dbReference>
<evidence type="ECO:0000313" key="7">
    <source>
        <dbReference type="Proteomes" id="UP001500689"/>
    </source>
</evidence>
<organism evidence="6 7">
    <name type="scientific">Amycolatopsis ultiminotia</name>
    <dbReference type="NCBI Taxonomy" id="543629"/>
    <lineage>
        <taxon>Bacteria</taxon>
        <taxon>Bacillati</taxon>
        <taxon>Actinomycetota</taxon>
        <taxon>Actinomycetes</taxon>
        <taxon>Pseudonocardiales</taxon>
        <taxon>Pseudonocardiaceae</taxon>
        <taxon>Amycolatopsis</taxon>
    </lineage>
</organism>
<proteinExistence type="predicted"/>
<comment type="caution">
    <text evidence="6">The sequence shown here is derived from an EMBL/GenBank/DDBJ whole genome shotgun (WGS) entry which is preliminary data.</text>
</comment>
<name>A0ABP6V4M7_9PSEU</name>
<evidence type="ECO:0000256" key="2">
    <source>
        <dbReference type="ARBA" id="ARBA00023125"/>
    </source>
</evidence>
<sequence length="215" mass="23656">MAMDTQAGHRQQRRKQRTRDAIQDAALTLFAGRGYRVTTMNAIAEAADVAPRTVTFHFPTKADLLFGADPFTRESLEARLNSRAEGESTLAALRDWMVATMLELSSEAPEAQRRVWRRRALRAQVIGSDDELRARARAGYYPYEQLIAAHLADDLGLPADALVPRLAAATSVTGLRELYQTHEVESSDAAESTDALIALVDQVLAFAEAGIETTR</sequence>
<dbReference type="InterPro" id="IPR050109">
    <property type="entry name" value="HTH-type_TetR-like_transc_reg"/>
</dbReference>